<keyword evidence="8" id="KW-0539">Nucleus</keyword>
<dbReference type="SMART" id="SM00501">
    <property type="entry name" value="BRIGHT"/>
    <property type="match status" value="1"/>
</dbReference>
<accession>Q4RPY8</accession>
<reference evidence="11" key="1">
    <citation type="journal article" date="2004" name="Nature">
        <title>Genome duplication in the teleost fish Tetraodon nigroviridis reveals the early vertebrate proto-karyotype.</title>
        <authorList>
            <person name="Jaillon O."/>
            <person name="Aury J.-M."/>
            <person name="Brunet F."/>
            <person name="Petit J.-L."/>
            <person name="Stange-Thomann N."/>
            <person name="Mauceli E."/>
            <person name="Bouneau L."/>
            <person name="Fischer C."/>
            <person name="Ozouf-Costaz C."/>
            <person name="Bernot A."/>
            <person name="Nicaud S."/>
            <person name="Jaffe D."/>
            <person name="Fisher S."/>
            <person name="Lutfalla G."/>
            <person name="Dossat C."/>
            <person name="Segurens B."/>
            <person name="Dasilva C."/>
            <person name="Salanoubat M."/>
            <person name="Levy M."/>
            <person name="Boudet N."/>
            <person name="Castellano S."/>
            <person name="Anthouard V."/>
            <person name="Jubin C."/>
            <person name="Castelli V."/>
            <person name="Katinka M."/>
            <person name="Vacherie B."/>
            <person name="Biemont C."/>
            <person name="Skalli Z."/>
            <person name="Cattolico L."/>
            <person name="Poulain J."/>
            <person name="De Berardinis V."/>
            <person name="Cruaud C."/>
            <person name="Duprat S."/>
            <person name="Brottier P."/>
            <person name="Coutanceau J.-P."/>
            <person name="Gouzy J."/>
            <person name="Parra G."/>
            <person name="Lardier G."/>
            <person name="Chapple C."/>
            <person name="McKernan K.J."/>
            <person name="McEwan P."/>
            <person name="Bosak S."/>
            <person name="Kellis M."/>
            <person name="Volff J.-N."/>
            <person name="Guigo R."/>
            <person name="Zody M.C."/>
            <person name="Mesirov J."/>
            <person name="Lindblad-Toh K."/>
            <person name="Birren B."/>
            <person name="Nusbaum C."/>
            <person name="Kahn D."/>
            <person name="Robinson-Rechavi M."/>
            <person name="Laudet V."/>
            <person name="Schachter V."/>
            <person name="Quetier F."/>
            <person name="Saurin W."/>
            <person name="Scarpelli C."/>
            <person name="Wincker P."/>
            <person name="Lander E.S."/>
            <person name="Weissenbach J."/>
            <person name="Roest Crollius H."/>
        </authorList>
    </citation>
    <scope>NUCLEOTIDE SEQUENCE [LARGE SCALE GENOMIC DNA]</scope>
</reference>
<evidence type="ECO:0000313" key="11">
    <source>
        <dbReference type="EMBL" id="CAG09544.1"/>
    </source>
</evidence>
<dbReference type="InterPro" id="IPR025995">
    <property type="entry name" value="Tudor-knot"/>
</dbReference>
<dbReference type="InterPro" id="IPR051232">
    <property type="entry name" value="ARID/SWI1_ChromRemod"/>
</dbReference>
<feature type="region of interest" description="Disordered" evidence="9">
    <location>
        <begin position="1211"/>
        <end position="1253"/>
    </location>
</feature>
<gene>
    <name evidence="11" type="ORF">GSTENG00030867001</name>
</gene>
<protein>
    <submittedName>
        <fullName evidence="11">Chromosome 17 SCAF15006, whole genome shotgun sequence</fullName>
    </submittedName>
</protein>
<feature type="region of interest" description="Disordered" evidence="9">
    <location>
        <begin position="476"/>
        <end position="506"/>
    </location>
</feature>
<evidence type="ECO:0000256" key="1">
    <source>
        <dbReference type="ARBA" id="ARBA00022499"/>
    </source>
</evidence>
<feature type="non-terminal residue" evidence="11">
    <location>
        <position position="1"/>
    </location>
</feature>
<proteinExistence type="predicted"/>
<feature type="compositionally biased region" description="Basic and acidic residues" evidence="9">
    <location>
        <begin position="716"/>
        <end position="733"/>
    </location>
</feature>
<dbReference type="KEGG" id="tng:GSTEN00030867G001"/>
<dbReference type="GO" id="GO:0000976">
    <property type="term" value="F:transcription cis-regulatory region binding"/>
    <property type="evidence" value="ECO:0007669"/>
    <property type="project" value="TreeGrafter"/>
</dbReference>
<evidence type="ECO:0000256" key="5">
    <source>
        <dbReference type="ARBA" id="ARBA00023015"/>
    </source>
</evidence>
<feature type="region of interest" description="Disordered" evidence="9">
    <location>
        <begin position="548"/>
        <end position="633"/>
    </location>
</feature>
<feature type="compositionally biased region" description="Basic and acidic residues" evidence="9">
    <location>
        <begin position="600"/>
        <end position="614"/>
    </location>
</feature>
<feature type="compositionally biased region" description="Low complexity" evidence="9">
    <location>
        <begin position="922"/>
        <end position="937"/>
    </location>
</feature>
<dbReference type="SMART" id="SM01014">
    <property type="entry name" value="ARID"/>
    <property type="match status" value="1"/>
</dbReference>
<dbReference type="CDD" id="cd05162">
    <property type="entry name" value="PWWP"/>
    <property type="match status" value="1"/>
</dbReference>
<feature type="compositionally biased region" description="Acidic residues" evidence="9">
    <location>
        <begin position="150"/>
        <end position="164"/>
    </location>
</feature>
<dbReference type="SUPFAM" id="SSF63748">
    <property type="entry name" value="Tudor/PWWP/MBT"/>
    <property type="match status" value="1"/>
</dbReference>
<reference evidence="11" key="2">
    <citation type="submission" date="2004-02" db="EMBL/GenBank/DDBJ databases">
        <authorList>
            <consortium name="Genoscope"/>
            <consortium name="Whitehead Institute Centre for Genome Research"/>
        </authorList>
    </citation>
    <scope>NUCLEOTIDE SEQUENCE</scope>
</reference>
<dbReference type="FunFam" id="2.30.30.140:FF:000012">
    <property type="entry name" value="AT-rich interactive domain-containing protein 4A"/>
    <property type="match status" value="1"/>
</dbReference>
<evidence type="ECO:0000256" key="4">
    <source>
        <dbReference type="ARBA" id="ARBA00022853"/>
    </source>
</evidence>
<dbReference type="Gene3D" id="2.30.30.140">
    <property type="match status" value="3"/>
</dbReference>
<feature type="region of interest" description="Disordered" evidence="9">
    <location>
        <begin position="783"/>
        <end position="1170"/>
    </location>
</feature>
<evidence type="ECO:0000256" key="6">
    <source>
        <dbReference type="ARBA" id="ARBA00023125"/>
    </source>
</evidence>
<keyword evidence="3" id="KW-0832">Ubl conjugation</keyword>
<feature type="compositionally biased region" description="Polar residues" evidence="9">
    <location>
        <begin position="1039"/>
        <end position="1049"/>
    </location>
</feature>
<evidence type="ECO:0000256" key="3">
    <source>
        <dbReference type="ARBA" id="ARBA00022843"/>
    </source>
</evidence>
<keyword evidence="7" id="KW-0804">Transcription</keyword>
<dbReference type="SMART" id="SM00333">
    <property type="entry name" value="TUDOR"/>
    <property type="match status" value="1"/>
</dbReference>
<feature type="region of interest" description="Disordered" evidence="9">
    <location>
        <begin position="264"/>
        <end position="307"/>
    </location>
</feature>
<feature type="compositionally biased region" description="Basic and acidic residues" evidence="9">
    <location>
        <begin position="795"/>
        <end position="808"/>
    </location>
</feature>
<feature type="compositionally biased region" description="Basic and acidic residues" evidence="9">
    <location>
        <begin position="909"/>
        <end position="921"/>
    </location>
</feature>
<dbReference type="OrthoDB" id="10068428at2759"/>
<feature type="region of interest" description="Disordered" evidence="9">
    <location>
        <begin position="1279"/>
        <end position="1355"/>
    </location>
</feature>
<dbReference type="SUPFAM" id="SSF54160">
    <property type="entry name" value="Chromo domain-like"/>
    <property type="match status" value="1"/>
</dbReference>
<organism evidence="11">
    <name type="scientific">Tetraodon nigroviridis</name>
    <name type="common">Spotted green pufferfish</name>
    <name type="synonym">Chelonodon nigroviridis</name>
    <dbReference type="NCBI Taxonomy" id="99883"/>
    <lineage>
        <taxon>Eukaryota</taxon>
        <taxon>Metazoa</taxon>
        <taxon>Chordata</taxon>
        <taxon>Craniata</taxon>
        <taxon>Vertebrata</taxon>
        <taxon>Euteleostomi</taxon>
        <taxon>Actinopterygii</taxon>
        <taxon>Neopterygii</taxon>
        <taxon>Teleostei</taxon>
        <taxon>Neoteleostei</taxon>
        <taxon>Acanthomorphata</taxon>
        <taxon>Eupercaria</taxon>
        <taxon>Tetraodontiformes</taxon>
        <taxon>Tetradontoidea</taxon>
        <taxon>Tetraodontidae</taxon>
        <taxon>Tetraodon</taxon>
    </lineage>
</organism>
<dbReference type="GO" id="GO:0006357">
    <property type="term" value="P:regulation of transcription by RNA polymerase II"/>
    <property type="evidence" value="ECO:0007669"/>
    <property type="project" value="TreeGrafter"/>
</dbReference>
<evidence type="ECO:0000256" key="9">
    <source>
        <dbReference type="SAM" id="MobiDB-lite"/>
    </source>
</evidence>
<feature type="region of interest" description="Disordered" evidence="9">
    <location>
        <begin position="715"/>
        <end position="747"/>
    </location>
</feature>
<feature type="compositionally biased region" description="Low complexity" evidence="9">
    <location>
        <begin position="487"/>
        <end position="499"/>
    </location>
</feature>
<evidence type="ECO:0000256" key="8">
    <source>
        <dbReference type="ARBA" id="ARBA00023242"/>
    </source>
</evidence>
<feature type="compositionally biased region" description="Acidic residues" evidence="9">
    <location>
        <begin position="618"/>
        <end position="629"/>
    </location>
</feature>
<dbReference type="PANTHER" id="PTHR13964:SF24">
    <property type="entry name" value="AT-RICH INTERACTIVE DOMAIN-CONTAINING PROTEIN 4B"/>
    <property type="match status" value="1"/>
</dbReference>
<feature type="compositionally biased region" description="Low complexity" evidence="9">
    <location>
        <begin position="1312"/>
        <end position="1330"/>
    </location>
</feature>
<dbReference type="FunFam" id="2.30.30.140:FF:000009">
    <property type="entry name" value="AT-rich interactive domain-containing protein 4B"/>
    <property type="match status" value="1"/>
</dbReference>
<feature type="region of interest" description="Disordered" evidence="9">
    <location>
        <begin position="124"/>
        <end position="169"/>
    </location>
</feature>
<dbReference type="GO" id="GO:0005634">
    <property type="term" value="C:nucleus"/>
    <property type="evidence" value="ECO:0007669"/>
    <property type="project" value="TreeGrafter"/>
</dbReference>
<dbReference type="PROSITE" id="PS51011">
    <property type="entry name" value="ARID"/>
    <property type="match status" value="1"/>
</dbReference>
<evidence type="ECO:0000256" key="2">
    <source>
        <dbReference type="ARBA" id="ARBA00022553"/>
    </source>
</evidence>
<feature type="compositionally biased region" description="Basic and acidic residues" evidence="9">
    <location>
        <begin position="549"/>
        <end position="574"/>
    </location>
</feature>
<evidence type="ECO:0000256" key="7">
    <source>
        <dbReference type="ARBA" id="ARBA00023163"/>
    </source>
</evidence>
<dbReference type="InterPro" id="IPR012603">
    <property type="entry name" value="ARID4A/B_PWWP"/>
</dbReference>
<keyword evidence="1" id="KW-1017">Isopeptide bond</keyword>
<feature type="domain" description="ARID" evidence="10">
    <location>
        <begin position="306"/>
        <end position="459"/>
    </location>
</feature>
<keyword evidence="2" id="KW-0597">Phosphoprotein</keyword>
<keyword evidence="4" id="KW-0156">Chromatin regulator</keyword>
<dbReference type="Pfam" id="PF08169">
    <property type="entry name" value="RBB1NT"/>
    <property type="match status" value="1"/>
</dbReference>
<dbReference type="SUPFAM" id="SSF46774">
    <property type="entry name" value="ARID-like"/>
    <property type="match status" value="1"/>
</dbReference>
<dbReference type="PANTHER" id="PTHR13964">
    <property type="entry name" value="RBP-RELATED"/>
    <property type="match status" value="1"/>
</dbReference>
<dbReference type="InterPro" id="IPR036431">
    <property type="entry name" value="ARID_dom_sf"/>
</dbReference>
<dbReference type="InterPro" id="IPR002999">
    <property type="entry name" value="Tudor"/>
</dbReference>
<dbReference type="GO" id="GO:0006325">
    <property type="term" value="P:chromatin organization"/>
    <property type="evidence" value="ECO:0007669"/>
    <property type="project" value="UniProtKB-KW"/>
</dbReference>
<keyword evidence="6" id="KW-0238">DNA-binding</keyword>
<evidence type="ECO:0000259" key="10">
    <source>
        <dbReference type="PROSITE" id="PS51011"/>
    </source>
</evidence>
<name>Q4RPY8_TETNG</name>
<feature type="compositionally biased region" description="Acidic residues" evidence="9">
    <location>
        <begin position="275"/>
        <end position="305"/>
    </location>
</feature>
<sequence>LQTLEEPPYLTVGTDVSAKYRGAFCEAKIKSAKRLVKAKVTFRPDLSTAEVHDENIRGPLKVGAVVEVKNPDGVYQEATINKLTDASIYTVVFDDGDEKTLRRSSLCLKGARHFAESETLDRLPLTNPEHFGTPVIGKKGNRGRRSNPIQEEELSSSSSEEEEGDQRQNEDLFGKVVCVEGVPTGDKKKTTWYPALVISPDCHEDVTLKKDNVLVRSFKDGKFYTVLRKDVREINCDFPPKADAGLRPALDAALEFQQQFSVPSTWKTEVKEESSSSEDEDDDEDEEQEEDASGEEEEEEEVEPFPEERENFLQQLYKFMEDRGEPPRTFALFHPLVQVQRWLLPSFPGVAFAPVGTPINKRPVLGYRNLNLFKLYRLVHKLGGFDNVSDLLSGRLAAAAPLSLSVLTGAAVSWEQIESGSVWKQVYQDLGIPILNSAAGYNVKCAYRKYLYGFEEYCTSTAITFRMDLPLKQSAKGEAKTEGDAGGAATSSSSEEQAAPLDTGAPKAPAPLCKVQKVPRSCLGTLTVNPFSLAPGSDRPLYRFSFVQHGDEKPESTQIKMERDLSKAEGKDSGDGEEAGPLRADADEGSSAALPGAEGAKLEDGDEQESKENSGDDSSQEGEEGEEFECYPPGMKVQVRYGRGRNLKTYEATVKEADVEGGEVLYLVHYCGWNIRYDEWIKADKIVRPANKNVPKIKHRKKIKGVTDCAQFWQNKSEKEQDPLERLSDREAADSPSNSNRAARSKCGLSQDVFSKVDSGELRGTPLSPVKAIEITSILNGLQASEMSTDESEHEGERAMQIDRDQAGRRGGPGAVPAETAPPSEHREAGAPPQGSKPPPPAGSAKTPDLVCAEGSDVGKRRCQAEAEGEASAKKRKHEASSERTPKSQSKGRTRNTRSADWLAAGSPRKLEMSAPREERGPSLSSSSDEEAAALAGTQAEESERGRLKTKGSKKYNGMKEKAKSSRQAKGQKDVWSSIQAQWPKKTLKELFSDSDTEAANSPPPPVPPCLKEPSMEPHAGAEDEASEEQMEVDKLQEFPSSGSNSVLNTPPTTPESPSGGGSAVEDSAQAQPSPPPPSATPSLPSEPVSDVLPLGPSQEETTGGRSETDSSTVEVESLGGELQDLPQDEGGAASPSKVFDVSLSCNSSTSGSLELSSNSQQESEQKSKGAPGIREFFILSLAWRWLTVPSARPLSSHCFLTFFFSPVASANQKRQKDSQTAVSKKHKPNRKSLGVPPKKNRKTGTRSGGGIGDGPPSWFSSCLCCFQPTAATARIKRLARARPSRPPPRTAPPTGRRPLRPSVPDGPLPPATSITSRATATRTSTETTTGGHRACTSGASRCVRDTRPGSPLHHPLRSHSLVFVLLADLEKMNSLERISFLQEKLQDIRNHYLSLKSEVASIDRRRKRMKKKERESESVVFFTPLPAFPGPGGDCGRLQRHPARLSWE</sequence>
<feature type="compositionally biased region" description="Low complexity" evidence="9">
    <location>
        <begin position="1143"/>
        <end position="1163"/>
    </location>
</feature>
<feature type="compositionally biased region" description="Pro residues" evidence="9">
    <location>
        <begin position="1002"/>
        <end position="1011"/>
    </location>
</feature>
<feature type="compositionally biased region" description="Polar residues" evidence="9">
    <location>
        <begin position="1211"/>
        <end position="1223"/>
    </location>
</feature>
<dbReference type="FunFam" id="2.30.30.140:FF:000044">
    <property type="entry name" value="AT-rich interactive domain-containing protein 4B isoform X1"/>
    <property type="match status" value="1"/>
</dbReference>
<dbReference type="Gene3D" id="1.10.150.60">
    <property type="entry name" value="ARID DNA-binding domain"/>
    <property type="match status" value="1"/>
</dbReference>
<dbReference type="Pfam" id="PF01388">
    <property type="entry name" value="ARID"/>
    <property type="match status" value="1"/>
</dbReference>
<dbReference type="InterPro" id="IPR016197">
    <property type="entry name" value="Chromo-like_dom_sf"/>
</dbReference>
<dbReference type="InterPro" id="IPR001606">
    <property type="entry name" value="ARID_dom"/>
</dbReference>
<dbReference type="Pfam" id="PF11717">
    <property type="entry name" value="Tudor-knot"/>
    <property type="match status" value="1"/>
</dbReference>
<dbReference type="EMBL" id="CAAE01015006">
    <property type="protein sequence ID" value="CAG09544.1"/>
    <property type="molecule type" value="Genomic_DNA"/>
</dbReference>
<keyword evidence="5" id="KW-0805">Transcription regulation</keyword>